<dbReference type="Proteomes" id="UP001652581">
    <property type="component" value="Chromosome 11"/>
</dbReference>
<feature type="compositionally biased region" description="Low complexity" evidence="1">
    <location>
        <begin position="214"/>
        <end position="234"/>
    </location>
</feature>
<gene>
    <name evidence="3" type="primary">LOC140699474</name>
</gene>
<protein>
    <recommendedName>
        <fullName evidence="4">Collagen alpha-1(I) chain-like</fullName>
    </recommendedName>
</protein>
<evidence type="ECO:0000256" key="1">
    <source>
        <dbReference type="SAM" id="MobiDB-lite"/>
    </source>
</evidence>
<reference evidence="3" key="1">
    <citation type="submission" date="2025-08" db="UniProtKB">
        <authorList>
            <consortium name="RefSeq"/>
        </authorList>
    </citation>
    <scope>IDENTIFICATION</scope>
</reference>
<feature type="region of interest" description="Disordered" evidence="1">
    <location>
        <begin position="14"/>
        <end position="278"/>
    </location>
</feature>
<feature type="compositionally biased region" description="Pro residues" evidence="1">
    <location>
        <begin position="245"/>
        <end position="257"/>
    </location>
</feature>
<evidence type="ECO:0000313" key="3">
    <source>
        <dbReference type="RefSeq" id="XP_072828197.1"/>
    </source>
</evidence>
<feature type="compositionally biased region" description="Low complexity" evidence="1">
    <location>
        <begin position="26"/>
        <end position="40"/>
    </location>
</feature>
<name>A0ABM5E4X1_VICPA</name>
<evidence type="ECO:0000313" key="2">
    <source>
        <dbReference type="Proteomes" id="UP001652581"/>
    </source>
</evidence>
<keyword evidence="2" id="KW-1185">Reference proteome</keyword>
<dbReference type="RefSeq" id="XP_072828197.1">
    <property type="nucleotide sequence ID" value="XM_072972096.1"/>
</dbReference>
<evidence type="ECO:0008006" key="4">
    <source>
        <dbReference type="Google" id="ProtNLM"/>
    </source>
</evidence>
<organism evidence="2 3">
    <name type="scientific">Vicugna pacos</name>
    <name type="common">Alpaca</name>
    <name type="synonym">Lama pacos</name>
    <dbReference type="NCBI Taxonomy" id="30538"/>
    <lineage>
        <taxon>Eukaryota</taxon>
        <taxon>Metazoa</taxon>
        <taxon>Chordata</taxon>
        <taxon>Craniata</taxon>
        <taxon>Vertebrata</taxon>
        <taxon>Euteleostomi</taxon>
        <taxon>Mammalia</taxon>
        <taxon>Eutheria</taxon>
        <taxon>Laurasiatheria</taxon>
        <taxon>Artiodactyla</taxon>
        <taxon>Tylopoda</taxon>
        <taxon>Camelidae</taxon>
        <taxon>Vicugna</taxon>
    </lineage>
</organism>
<sequence>MGRKVTAYFAFINSHHNNKNPGANGGQRARSAAGGRRQGPPGRGPPPGAERGHRAGGADQRCPRMPAPCPSPSSFSSSPSGAVSRGRGAPSPRPQEEENGEKRKRKEAALVASPGGRRLRKSEAGGEILFTTNRLSRGISGSAKVHTGSAGGRGGQAQRTLPGRAPPGRPSRSAGASAAGVGVPLQRRESGSPFALLPPPPLPRGAPGGRPRGGTRARAGLGPAPRSGPGSVGPLPGPRRRSAPFPAPRLKLPPGPRSRPLLPSQDRGVRRRPATGGTCAPQIRIRETARAWPEGRRWLWVCKPCVLELGAVVFPTRSKTFFTH</sequence>
<dbReference type="GeneID" id="140699474"/>
<feature type="compositionally biased region" description="Low complexity" evidence="1">
    <location>
        <begin position="170"/>
        <end position="184"/>
    </location>
</feature>
<accession>A0ABM5E4X1</accession>
<proteinExistence type="predicted"/>